<organism evidence="1 2">
    <name type="scientific">Mycena albidolilacea</name>
    <dbReference type="NCBI Taxonomy" id="1033008"/>
    <lineage>
        <taxon>Eukaryota</taxon>
        <taxon>Fungi</taxon>
        <taxon>Dikarya</taxon>
        <taxon>Basidiomycota</taxon>
        <taxon>Agaricomycotina</taxon>
        <taxon>Agaricomycetes</taxon>
        <taxon>Agaricomycetidae</taxon>
        <taxon>Agaricales</taxon>
        <taxon>Marasmiineae</taxon>
        <taxon>Mycenaceae</taxon>
        <taxon>Mycena</taxon>
    </lineage>
</organism>
<protein>
    <submittedName>
        <fullName evidence="1">Uncharacterized protein</fullName>
    </submittedName>
</protein>
<dbReference type="AlphaFoldDB" id="A0AAD7AMH6"/>
<name>A0AAD7AMH6_9AGAR</name>
<proteinExistence type="predicted"/>
<gene>
    <name evidence="1" type="ORF">DFH08DRAFT_683333</name>
</gene>
<dbReference type="Proteomes" id="UP001218218">
    <property type="component" value="Unassembled WGS sequence"/>
</dbReference>
<dbReference type="EMBL" id="JARIHO010000004">
    <property type="protein sequence ID" value="KAJ7362855.1"/>
    <property type="molecule type" value="Genomic_DNA"/>
</dbReference>
<evidence type="ECO:0000313" key="2">
    <source>
        <dbReference type="Proteomes" id="UP001218218"/>
    </source>
</evidence>
<accession>A0AAD7AMH6</accession>
<comment type="caution">
    <text evidence="1">The sequence shown here is derived from an EMBL/GenBank/DDBJ whole genome shotgun (WGS) entry which is preliminary data.</text>
</comment>
<keyword evidence="2" id="KW-1185">Reference proteome</keyword>
<evidence type="ECO:0000313" key="1">
    <source>
        <dbReference type="EMBL" id="KAJ7362855.1"/>
    </source>
</evidence>
<reference evidence="1" key="1">
    <citation type="submission" date="2023-03" db="EMBL/GenBank/DDBJ databases">
        <title>Massive genome expansion in bonnet fungi (Mycena s.s.) driven by repeated elements and novel gene families across ecological guilds.</title>
        <authorList>
            <consortium name="Lawrence Berkeley National Laboratory"/>
            <person name="Harder C.B."/>
            <person name="Miyauchi S."/>
            <person name="Viragh M."/>
            <person name="Kuo A."/>
            <person name="Thoen E."/>
            <person name="Andreopoulos B."/>
            <person name="Lu D."/>
            <person name="Skrede I."/>
            <person name="Drula E."/>
            <person name="Henrissat B."/>
            <person name="Morin E."/>
            <person name="Kohler A."/>
            <person name="Barry K."/>
            <person name="LaButti K."/>
            <person name="Morin E."/>
            <person name="Salamov A."/>
            <person name="Lipzen A."/>
            <person name="Mereny Z."/>
            <person name="Hegedus B."/>
            <person name="Baldrian P."/>
            <person name="Stursova M."/>
            <person name="Weitz H."/>
            <person name="Taylor A."/>
            <person name="Grigoriev I.V."/>
            <person name="Nagy L.G."/>
            <person name="Martin F."/>
            <person name="Kauserud H."/>
        </authorList>
    </citation>
    <scope>NUCLEOTIDE SEQUENCE</scope>
    <source>
        <strain evidence="1">CBHHK002</strain>
    </source>
</reference>
<feature type="non-terminal residue" evidence="1">
    <location>
        <position position="1"/>
    </location>
</feature>
<sequence length="184" mass="20673">IAGLRETSVVLIQGLDMLQELHPFVQLAVNEFKLVMTLEMAPLETSKKVLVVSIQMQDMMSALFQLRNIRGSYVKGRDGLTLENRMSALIKSISDDIERCGNICDVFVSKDVLGKISSMPPLCYLRPRSAATTIRSDEYELLFAEFVTTFHTYKQKIAFDVFTTSGNDAANKEFGGQEYEPMTI</sequence>